<reference evidence="1" key="3">
    <citation type="submission" date="2025-09" db="UniProtKB">
        <authorList>
            <consortium name="Ensembl"/>
        </authorList>
    </citation>
    <scope>IDENTIFICATION</scope>
</reference>
<reference evidence="1 2" key="1">
    <citation type="submission" date="2016-06" db="EMBL/GenBank/DDBJ databases">
        <title>Genome of Rhinopithecus bieti.</title>
        <authorList>
            <person name="Wu"/>
            <person name="C.-I. and Zhang"/>
            <person name="Y."/>
        </authorList>
    </citation>
    <scope>NUCLEOTIDE SEQUENCE</scope>
</reference>
<dbReference type="GeneTree" id="ENSGT00940000163939"/>
<evidence type="ECO:0000313" key="2">
    <source>
        <dbReference type="Proteomes" id="UP000233180"/>
    </source>
</evidence>
<accession>A0A2K6K2R3</accession>
<name>A0A2K6K2R3_RHIBE</name>
<sequence>MKVVGNYGVNAANSSTDRSREHLTCLRRLIKKPLHGICCFLGLGEEKTLVKTHQGL</sequence>
<protein>
    <submittedName>
        <fullName evidence="1">Uncharacterized protein</fullName>
    </submittedName>
</protein>
<proteinExistence type="predicted"/>
<keyword evidence="2" id="KW-1185">Reference proteome</keyword>
<dbReference type="Proteomes" id="UP000233180">
    <property type="component" value="Unassembled WGS sequence"/>
</dbReference>
<reference evidence="1" key="2">
    <citation type="submission" date="2025-08" db="UniProtKB">
        <authorList>
            <consortium name="Ensembl"/>
        </authorList>
    </citation>
    <scope>IDENTIFICATION</scope>
</reference>
<organism evidence="1 2">
    <name type="scientific">Rhinopithecus bieti</name>
    <name type="common">Black snub-nosed monkey</name>
    <name type="synonym">Pygathrix bieti</name>
    <dbReference type="NCBI Taxonomy" id="61621"/>
    <lineage>
        <taxon>Eukaryota</taxon>
        <taxon>Metazoa</taxon>
        <taxon>Chordata</taxon>
        <taxon>Craniata</taxon>
        <taxon>Vertebrata</taxon>
        <taxon>Euteleostomi</taxon>
        <taxon>Mammalia</taxon>
        <taxon>Eutheria</taxon>
        <taxon>Euarchontoglires</taxon>
        <taxon>Primates</taxon>
        <taxon>Haplorrhini</taxon>
        <taxon>Catarrhini</taxon>
        <taxon>Cercopithecidae</taxon>
        <taxon>Colobinae</taxon>
        <taxon>Rhinopithecus</taxon>
    </lineage>
</organism>
<dbReference type="AlphaFoldDB" id="A0A2K6K2R3"/>
<evidence type="ECO:0000313" key="1">
    <source>
        <dbReference type="Ensembl" id="ENSRBIP00000005549.1"/>
    </source>
</evidence>
<dbReference type="Ensembl" id="ENSRBIT00000026923.1">
    <property type="protein sequence ID" value="ENSRBIP00000005549.1"/>
    <property type="gene ID" value="ENSRBIG00000024419.1"/>
</dbReference>